<dbReference type="EMBL" id="RHFK02000005">
    <property type="protein sequence ID" value="TWW75399.1"/>
    <property type="molecule type" value="Genomic_DNA"/>
</dbReference>
<sequence length="109" mass="12333">MLGRFATECEAAGISISKSEAMVLAWKKVECLLRVWEEVLPQVEKFKYLGILFTSEGRMEREINRWIGAASAVVWVLNRSVMVKKELSQKAKLSIYRLICPSPMAINVG</sequence>
<organism evidence="1 2">
    <name type="scientific">Takifugu flavidus</name>
    <name type="common">sansaifugu</name>
    <dbReference type="NCBI Taxonomy" id="433684"/>
    <lineage>
        <taxon>Eukaryota</taxon>
        <taxon>Metazoa</taxon>
        <taxon>Chordata</taxon>
        <taxon>Craniata</taxon>
        <taxon>Vertebrata</taxon>
        <taxon>Euteleostomi</taxon>
        <taxon>Actinopterygii</taxon>
        <taxon>Neopterygii</taxon>
        <taxon>Teleostei</taxon>
        <taxon>Neoteleostei</taxon>
        <taxon>Acanthomorphata</taxon>
        <taxon>Eupercaria</taxon>
        <taxon>Tetraodontiformes</taxon>
        <taxon>Tetradontoidea</taxon>
        <taxon>Tetraodontidae</taxon>
        <taxon>Takifugu</taxon>
    </lineage>
</organism>
<dbReference type="Proteomes" id="UP000324091">
    <property type="component" value="Chromosome 13"/>
</dbReference>
<name>A0A5C6P8Z4_9TELE</name>
<dbReference type="AlphaFoldDB" id="A0A5C6P8Z4"/>
<reference evidence="1 2" key="1">
    <citation type="submission" date="2019-04" db="EMBL/GenBank/DDBJ databases">
        <title>Chromosome genome assembly for Takifugu flavidus.</title>
        <authorList>
            <person name="Xiao S."/>
        </authorList>
    </citation>
    <scope>NUCLEOTIDE SEQUENCE [LARGE SCALE GENOMIC DNA]</scope>
    <source>
        <strain evidence="1">HTHZ2018</strain>
        <tissue evidence="1">Muscle</tissue>
    </source>
</reference>
<accession>A0A5C6P8Z4</accession>
<proteinExistence type="predicted"/>
<comment type="caution">
    <text evidence="1">The sequence shown here is derived from an EMBL/GenBank/DDBJ whole genome shotgun (WGS) entry which is preliminary data.</text>
</comment>
<keyword evidence="2" id="KW-1185">Reference proteome</keyword>
<gene>
    <name evidence="1" type="ORF">D4764_13G0000610</name>
</gene>
<evidence type="ECO:0000313" key="1">
    <source>
        <dbReference type="EMBL" id="TWW75399.1"/>
    </source>
</evidence>
<protein>
    <recommendedName>
        <fullName evidence="3">Alkylated DNA repair protein AlkB homologue 8 N-terminal domain-containing protein</fullName>
    </recommendedName>
</protein>
<dbReference type="PANTHER" id="PTHR47027:SF30">
    <property type="entry name" value="THAP-TYPE DOMAIN-CONTAINING PROTEIN"/>
    <property type="match status" value="1"/>
</dbReference>
<evidence type="ECO:0000313" key="2">
    <source>
        <dbReference type="Proteomes" id="UP000324091"/>
    </source>
</evidence>
<dbReference type="PANTHER" id="PTHR47027">
    <property type="entry name" value="REVERSE TRANSCRIPTASE DOMAIN-CONTAINING PROTEIN"/>
    <property type="match status" value="1"/>
</dbReference>
<evidence type="ECO:0008006" key="3">
    <source>
        <dbReference type="Google" id="ProtNLM"/>
    </source>
</evidence>